<name>A0ACB9U8I5_9CETA</name>
<sequence>MNIKEKIAYDGNDYLALNEDLCSWTAADRAAQISKLKLEQGGAAGHSWNYLDGDCRGWLHRHLENGKDTLQHANPPKTHVTQHPISDHEVSLRCWALGFYPEISLTWQRDTEDQTQDMELVEPSLQGMEPFWRGAENHMRCAAQGASGDPRAEMGYTQAAGKYRGDVIPETHFLSCGF</sequence>
<gene>
    <name evidence="1" type="ORF">MJG53_017492</name>
</gene>
<protein>
    <submittedName>
        <fullName evidence="1">Uncharacterized protein</fullName>
    </submittedName>
</protein>
<keyword evidence="2" id="KW-1185">Reference proteome</keyword>
<dbReference type="EMBL" id="CM043047">
    <property type="protein sequence ID" value="KAI4560863.1"/>
    <property type="molecule type" value="Genomic_DNA"/>
</dbReference>
<evidence type="ECO:0000313" key="2">
    <source>
        <dbReference type="Proteomes" id="UP001057279"/>
    </source>
</evidence>
<evidence type="ECO:0000313" key="1">
    <source>
        <dbReference type="EMBL" id="KAI4560863.1"/>
    </source>
</evidence>
<dbReference type="Proteomes" id="UP001057279">
    <property type="component" value="Linkage Group LG22"/>
</dbReference>
<accession>A0ACB9U8I5</accession>
<proteinExistence type="predicted"/>
<reference evidence="1" key="1">
    <citation type="submission" date="2022-03" db="EMBL/GenBank/DDBJ databases">
        <title>Genomic analyses of argali, domestic sheep and their hybrids provide insights into chromosomal evolution, heterosis and genetic basis of agronomic traits.</title>
        <authorList>
            <person name="Li M."/>
        </authorList>
    </citation>
    <scope>NUCLEOTIDE SEQUENCE</scope>
    <source>
        <strain evidence="1">F1 hybrid</strain>
    </source>
</reference>
<organism evidence="1 2">
    <name type="scientific">Ovis ammon polii x Ovis aries</name>
    <dbReference type="NCBI Taxonomy" id="2918886"/>
    <lineage>
        <taxon>Eukaryota</taxon>
        <taxon>Metazoa</taxon>
        <taxon>Chordata</taxon>
        <taxon>Craniata</taxon>
        <taxon>Vertebrata</taxon>
        <taxon>Euteleostomi</taxon>
        <taxon>Mammalia</taxon>
        <taxon>Eutheria</taxon>
        <taxon>Laurasiatheria</taxon>
        <taxon>Artiodactyla</taxon>
        <taxon>Ruminantia</taxon>
        <taxon>Pecora</taxon>
        <taxon>Bovidae</taxon>
        <taxon>Caprinae</taxon>
        <taxon>Ovis</taxon>
    </lineage>
</organism>
<comment type="caution">
    <text evidence="1">The sequence shown here is derived from an EMBL/GenBank/DDBJ whole genome shotgun (WGS) entry which is preliminary data.</text>
</comment>